<keyword evidence="2" id="KW-1185">Reference proteome</keyword>
<organism evidence="1 2">
    <name type="scientific">Capnocytophaga canis</name>
    <dbReference type="NCBI Taxonomy" id="1848903"/>
    <lineage>
        <taxon>Bacteria</taxon>
        <taxon>Pseudomonadati</taxon>
        <taxon>Bacteroidota</taxon>
        <taxon>Flavobacteriia</taxon>
        <taxon>Flavobacteriales</taxon>
        <taxon>Flavobacteriaceae</taxon>
        <taxon>Capnocytophaga</taxon>
    </lineage>
</organism>
<protein>
    <submittedName>
        <fullName evidence="1">Uncharacterized protein</fullName>
    </submittedName>
</protein>
<evidence type="ECO:0000313" key="2">
    <source>
        <dbReference type="Proteomes" id="UP000045051"/>
    </source>
</evidence>
<gene>
    <name evidence="1" type="ORF">CCAND38_80016</name>
</gene>
<dbReference type="Pfam" id="PF22000">
    <property type="entry name" value="DUF6929"/>
    <property type="match status" value="1"/>
</dbReference>
<accession>A0A0B7IGZ2</accession>
<dbReference type="InterPro" id="IPR053851">
    <property type="entry name" value="DUF6929"/>
</dbReference>
<sequence length="309" mass="35179">MRIVLSLFLFFINCTFTPKNMNISIENIQTIVDFPSGSGVAYINNKIYAIGDDSPYLYVINSDFKLDKKILLYEEDQKNFKGNRIKKKRKMDFETLEVISEKELVIFGSGSKSPQRDMFFRVLLDKNIIVEKYSISDFYDLIRNSDLLKNEELNIEATAFANGFLYLFNRSNNVIIKVFYQDFLESLRTQEKPNPSYVRVPLPSIEGVEAGFSGATILRDQTFVFTASVEATDDAYNDGEIMGSLIGLLDFSDFEKPKVLKFKNISNLEKNLKVESVAVISTSAKDSKLVLITDDDQGNTELIKVKISE</sequence>
<proteinExistence type="predicted"/>
<evidence type="ECO:0000313" key="1">
    <source>
        <dbReference type="EMBL" id="CEN49208.1"/>
    </source>
</evidence>
<dbReference type="AlphaFoldDB" id="A0A0B7IGZ2"/>
<dbReference type="Proteomes" id="UP000045051">
    <property type="component" value="Unassembled WGS sequence"/>
</dbReference>
<dbReference type="EMBL" id="CDOI01000195">
    <property type="protein sequence ID" value="CEN49208.1"/>
    <property type="molecule type" value="Genomic_DNA"/>
</dbReference>
<name>A0A0B7IGZ2_9FLAO</name>
<reference evidence="1 2" key="1">
    <citation type="submission" date="2015-01" db="EMBL/GenBank/DDBJ databases">
        <authorList>
            <person name="MANFREDI Pablo"/>
        </authorList>
    </citation>
    <scope>NUCLEOTIDE SEQUENCE [LARGE SCALE GENOMIC DNA]</scope>
    <source>
        <strain evidence="1 2">CcD38</strain>
    </source>
</reference>